<organism evidence="3 4">
    <name type="scientific">Naegleria fowleri</name>
    <name type="common">Brain eating amoeba</name>
    <dbReference type="NCBI Taxonomy" id="5763"/>
    <lineage>
        <taxon>Eukaryota</taxon>
        <taxon>Discoba</taxon>
        <taxon>Heterolobosea</taxon>
        <taxon>Tetramitia</taxon>
        <taxon>Eutetramitia</taxon>
        <taxon>Vahlkampfiidae</taxon>
        <taxon>Naegleria</taxon>
    </lineage>
</organism>
<dbReference type="AlphaFoldDB" id="A0A6A5C322"/>
<dbReference type="SMART" id="SM00066">
    <property type="entry name" value="GAL4"/>
    <property type="match status" value="1"/>
</dbReference>
<dbReference type="PROSITE" id="PS50048">
    <property type="entry name" value="ZN2_CY6_FUNGAL_2"/>
    <property type="match status" value="1"/>
</dbReference>
<sequence>MTTSFPNTSMSPTFSTLNKACLSCRLSHKACDRQRPCSRCVRRGCPQQCCDTPERKRGRPRKWTSEKNQEEELGSNDAITTTTTTTTASPSLHIELDNSLTGTNSGHNTFCCSSSSSIMNEFASAPASVSSSTTTLPSCVLSKPHNHVAIKKKNHETGLVRKRKNIKIMNYNPNHKESMSAKFCVLNSPSCEKKNKQHNTRTCASTTSSMVKRLLEQDKLLVPLSAMHPLSIKENNRNSGFSETREQPVRKEGQGTQTVSTGCNNNQPYTSLPSYVSHYCNYYHFDMTTCYSSSVVPFHQQQSPHLKHTAQTHGPQNPKLPLTAPHPNQSPLISFNSPQEAFASNSSSLVDINRSHGISSDCMIPPIPTFHHHHRIGGLTSVTPHPSTHQYLNVNWNSQTNSAHSPKTESSDPHQQQQSPPQSVTLPSIKTLLSFVTLDQ</sequence>
<dbReference type="CDD" id="cd00067">
    <property type="entry name" value="GAL4"/>
    <property type="match status" value="1"/>
</dbReference>
<dbReference type="GO" id="GO:0008270">
    <property type="term" value="F:zinc ion binding"/>
    <property type="evidence" value="ECO:0007669"/>
    <property type="project" value="InterPro"/>
</dbReference>
<dbReference type="EMBL" id="VFQX01000019">
    <property type="protein sequence ID" value="KAF0980268.1"/>
    <property type="molecule type" value="Genomic_DNA"/>
</dbReference>
<evidence type="ECO:0000313" key="4">
    <source>
        <dbReference type="Proteomes" id="UP000444721"/>
    </source>
</evidence>
<dbReference type="VEuPathDB" id="AmoebaDB:NF0019130"/>
<name>A0A6A5C322_NAEFO</name>
<dbReference type="VEuPathDB" id="AmoebaDB:FDP41_013482"/>
<dbReference type="PANTHER" id="PTHR31986:SF7">
    <property type="entry name" value="REGULATOR OF DRUG SENSITIVITY 2"/>
    <property type="match status" value="1"/>
</dbReference>
<comment type="caution">
    <text evidence="3">The sequence shown here is derived from an EMBL/GenBank/DDBJ whole genome shotgun (WGS) entry which is preliminary data.</text>
</comment>
<dbReference type="VEuPathDB" id="AmoebaDB:NfTy_028580"/>
<dbReference type="PROSITE" id="PS00463">
    <property type="entry name" value="ZN2_CY6_FUNGAL_1"/>
    <property type="match status" value="1"/>
</dbReference>
<reference evidence="3 4" key="1">
    <citation type="journal article" date="2019" name="Sci. Rep.">
        <title>Nanopore sequencing improves the draft genome of the human pathogenic amoeba Naegleria fowleri.</title>
        <authorList>
            <person name="Liechti N."/>
            <person name="Schurch N."/>
            <person name="Bruggmann R."/>
            <person name="Wittwer M."/>
        </authorList>
    </citation>
    <scope>NUCLEOTIDE SEQUENCE [LARGE SCALE GENOMIC DNA]</scope>
    <source>
        <strain evidence="3 4">ATCC 30894</strain>
    </source>
</reference>
<dbReference type="InterPro" id="IPR001138">
    <property type="entry name" value="Zn2Cys6_DnaBD"/>
</dbReference>
<dbReference type="GO" id="GO:0000977">
    <property type="term" value="F:RNA polymerase II transcription regulatory region sequence-specific DNA binding"/>
    <property type="evidence" value="ECO:0007669"/>
    <property type="project" value="TreeGrafter"/>
</dbReference>
<feature type="region of interest" description="Disordered" evidence="1">
    <location>
        <begin position="302"/>
        <end position="326"/>
    </location>
</feature>
<feature type="compositionally biased region" description="Low complexity" evidence="1">
    <location>
        <begin position="413"/>
        <end position="426"/>
    </location>
</feature>
<dbReference type="InterPro" id="IPR053045">
    <property type="entry name" value="Zinc_cluster_trans_reg"/>
</dbReference>
<feature type="region of interest" description="Disordered" evidence="1">
    <location>
        <begin position="231"/>
        <end position="262"/>
    </location>
</feature>
<dbReference type="GeneID" id="68120697"/>
<dbReference type="GO" id="GO:0005634">
    <property type="term" value="C:nucleus"/>
    <property type="evidence" value="ECO:0007669"/>
    <property type="project" value="TreeGrafter"/>
</dbReference>
<evidence type="ECO:0000259" key="2">
    <source>
        <dbReference type="PROSITE" id="PS50048"/>
    </source>
</evidence>
<evidence type="ECO:0000256" key="1">
    <source>
        <dbReference type="SAM" id="MobiDB-lite"/>
    </source>
</evidence>
<dbReference type="RefSeq" id="XP_044564981.1">
    <property type="nucleotide sequence ID" value="XM_044704117.1"/>
</dbReference>
<evidence type="ECO:0000313" key="3">
    <source>
        <dbReference type="EMBL" id="KAF0980268.1"/>
    </source>
</evidence>
<feature type="region of interest" description="Disordered" evidence="1">
    <location>
        <begin position="398"/>
        <end position="426"/>
    </location>
</feature>
<dbReference type="Proteomes" id="UP000444721">
    <property type="component" value="Unassembled WGS sequence"/>
</dbReference>
<keyword evidence="4" id="KW-1185">Reference proteome</keyword>
<dbReference type="OrthoDB" id="1555531at2759"/>
<proteinExistence type="predicted"/>
<protein>
    <recommendedName>
        <fullName evidence="2">Zn(2)-C6 fungal-type domain-containing protein</fullName>
    </recommendedName>
</protein>
<dbReference type="GO" id="GO:0000981">
    <property type="term" value="F:DNA-binding transcription factor activity, RNA polymerase II-specific"/>
    <property type="evidence" value="ECO:0007669"/>
    <property type="project" value="InterPro"/>
</dbReference>
<feature type="compositionally biased region" description="Basic and acidic residues" evidence="1">
    <location>
        <begin position="243"/>
        <end position="253"/>
    </location>
</feature>
<feature type="region of interest" description="Disordered" evidence="1">
    <location>
        <begin position="51"/>
        <end position="86"/>
    </location>
</feature>
<dbReference type="PANTHER" id="PTHR31986">
    <property type="entry name" value="REGULATOR OF DRUG SENSITIVITY 2"/>
    <property type="match status" value="1"/>
</dbReference>
<feature type="domain" description="Zn(2)-C6 fungal-type" evidence="2">
    <location>
        <begin position="20"/>
        <end position="49"/>
    </location>
</feature>
<gene>
    <name evidence="3" type="ORF">FDP41_013482</name>
</gene>
<accession>A0A6A5C322</accession>